<dbReference type="SUPFAM" id="SSF54523">
    <property type="entry name" value="Pili subunits"/>
    <property type="match status" value="1"/>
</dbReference>
<dbReference type="Proteomes" id="UP000216725">
    <property type="component" value="Unassembled WGS sequence"/>
</dbReference>
<name>A0A261EY77_9BIFI</name>
<accession>A0A261EY77</accession>
<reference evidence="7 8" key="1">
    <citation type="journal article" date="2017" name="BMC Genomics">
        <title>Comparative genomic and phylogenomic analyses of the Bifidobacteriaceae family.</title>
        <authorList>
            <person name="Lugli G.A."/>
            <person name="Milani C."/>
            <person name="Turroni F."/>
            <person name="Duranti S."/>
            <person name="Mancabelli L."/>
            <person name="Mangifesta M."/>
            <person name="Ferrario C."/>
            <person name="Modesto M."/>
            <person name="Mattarelli P."/>
            <person name="Jiri K."/>
            <person name="van Sinderen D."/>
            <person name="Ventura M."/>
        </authorList>
    </citation>
    <scope>NUCLEOTIDE SEQUENCE [LARGE SCALE GENOMIC DNA]</scope>
    <source>
        <strain evidence="7 8">DSM 24742</strain>
    </source>
</reference>
<keyword evidence="8" id="KW-1185">Reference proteome</keyword>
<dbReference type="InterPro" id="IPR045584">
    <property type="entry name" value="Pilin-like"/>
</dbReference>
<dbReference type="NCBIfam" id="TIGR02532">
    <property type="entry name" value="IV_pilin_GFxxxE"/>
    <property type="match status" value="1"/>
</dbReference>
<evidence type="ECO:0000256" key="5">
    <source>
        <dbReference type="ARBA" id="ARBA00023136"/>
    </source>
</evidence>
<evidence type="ECO:0000256" key="1">
    <source>
        <dbReference type="ARBA" id="ARBA00004167"/>
    </source>
</evidence>
<evidence type="ECO:0000256" key="4">
    <source>
        <dbReference type="ARBA" id="ARBA00022989"/>
    </source>
</evidence>
<dbReference type="PANTHER" id="PTHR30093">
    <property type="entry name" value="GENERAL SECRETION PATHWAY PROTEIN G"/>
    <property type="match status" value="1"/>
</dbReference>
<keyword evidence="3 6" id="KW-0812">Transmembrane</keyword>
<keyword evidence="5 6" id="KW-0472">Membrane</keyword>
<dbReference type="OrthoDB" id="3240328at2"/>
<sequence>MNMVSRALERRRKGQKGFTLVELLVVVIIIGILAAVSVPIYLNQRKSAWNSNAEQDAKNAMTVTETVMGANEGKLPADFAVDCDASAANSAVKVTVDGQDYTCSAGVHLTVTKSDDNLTYTISADHTNGTKTYTYDSHTDSALKSTDK</sequence>
<organism evidence="7 8">
    <name type="scientific">Pseudoscardovia radai</name>
    <dbReference type="NCBI Taxonomy" id="987066"/>
    <lineage>
        <taxon>Bacteria</taxon>
        <taxon>Bacillati</taxon>
        <taxon>Actinomycetota</taxon>
        <taxon>Actinomycetes</taxon>
        <taxon>Bifidobacteriales</taxon>
        <taxon>Bifidobacteriaceae</taxon>
        <taxon>Pseudoscardovia</taxon>
    </lineage>
</organism>
<evidence type="ECO:0000313" key="8">
    <source>
        <dbReference type="Proteomes" id="UP000216725"/>
    </source>
</evidence>
<evidence type="ECO:0000256" key="2">
    <source>
        <dbReference type="ARBA" id="ARBA00022481"/>
    </source>
</evidence>
<dbReference type="RefSeq" id="WP_094660716.1">
    <property type="nucleotide sequence ID" value="NZ_MWWR01000006.1"/>
</dbReference>
<dbReference type="PROSITE" id="PS00409">
    <property type="entry name" value="PROKAR_NTER_METHYL"/>
    <property type="match status" value="1"/>
</dbReference>
<keyword evidence="2" id="KW-0488">Methylation</keyword>
<dbReference type="EMBL" id="MWWR01000006">
    <property type="protein sequence ID" value="OZG51819.1"/>
    <property type="molecule type" value="Genomic_DNA"/>
</dbReference>
<evidence type="ECO:0000256" key="3">
    <source>
        <dbReference type="ARBA" id="ARBA00022692"/>
    </source>
</evidence>
<feature type="transmembrane region" description="Helical" evidence="6">
    <location>
        <begin position="20"/>
        <end position="42"/>
    </location>
</feature>
<evidence type="ECO:0000313" key="7">
    <source>
        <dbReference type="EMBL" id="OZG51819.1"/>
    </source>
</evidence>
<dbReference type="Gene3D" id="3.30.700.10">
    <property type="entry name" value="Glycoprotein, Type 4 Pilin"/>
    <property type="match status" value="1"/>
</dbReference>
<comment type="caution">
    <text evidence="7">The sequence shown here is derived from an EMBL/GenBank/DDBJ whole genome shotgun (WGS) entry which is preliminary data.</text>
</comment>
<keyword evidence="4 6" id="KW-1133">Transmembrane helix</keyword>
<comment type="subcellular location">
    <subcellularLocation>
        <location evidence="1">Membrane</location>
        <topology evidence="1">Single-pass membrane protein</topology>
    </subcellularLocation>
</comment>
<proteinExistence type="predicted"/>
<gene>
    <name evidence="7" type="ORF">PSRA_0899</name>
</gene>
<dbReference type="Pfam" id="PF07963">
    <property type="entry name" value="N_methyl"/>
    <property type="match status" value="1"/>
</dbReference>
<protein>
    <submittedName>
        <fullName evidence="7">Prepilin-type cleavage/methylation protein</fullName>
    </submittedName>
</protein>
<dbReference type="AlphaFoldDB" id="A0A261EY77"/>
<dbReference type="InterPro" id="IPR012902">
    <property type="entry name" value="N_methyl_site"/>
</dbReference>
<dbReference type="GO" id="GO:0016020">
    <property type="term" value="C:membrane"/>
    <property type="evidence" value="ECO:0007669"/>
    <property type="project" value="UniProtKB-SubCell"/>
</dbReference>
<dbReference type="PANTHER" id="PTHR30093:SF44">
    <property type="entry name" value="TYPE II SECRETION SYSTEM CORE PROTEIN G"/>
    <property type="match status" value="1"/>
</dbReference>
<evidence type="ECO:0000256" key="6">
    <source>
        <dbReference type="SAM" id="Phobius"/>
    </source>
</evidence>